<proteinExistence type="predicted"/>
<protein>
    <recommendedName>
        <fullName evidence="3">Polyketide cyclase</fullName>
    </recommendedName>
</protein>
<keyword evidence="2" id="KW-1185">Reference proteome</keyword>
<dbReference type="Pfam" id="PF10604">
    <property type="entry name" value="Polyketide_cyc2"/>
    <property type="match status" value="1"/>
</dbReference>
<name>A0A0T6DNJ0_9GAMM</name>
<dbReference type="RefSeq" id="WP_058025731.1">
    <property type="nucleotide sequence ID" value="NZ_LNDJ01000113.1"/>
</dbReference>
<evidence type="ECO:0000313" key="2">
    <source>
        <dbReference type="Proteomes" id="UP000051202"/>
    </source>
</evidence>
<evidence type="ECO:0008006" key="3">
    <source>
        <dbReference type="Google" id="ProtNLM"/>
    </source>
</evidence>
<accession>A0A0T6DNJ0</accession>
<evidence type="ECO:0000313" key="1">
    <source>
        <dbReference type="EMBL" id="KRU21467.1"/>
    </source>
</evidence>
<dbReference type="Proteomes" id="UP000051202">
    <property type="component" value="Unassembled WGS sequence"/>
</dbReference>
<dbReference type="SUPFAM" id="SSF55961">
    <property type="entry name" value="Bet v1-like"/>
    <property type="match status" value="1"/>
</dbReference>
<dbReference type="EMBL" id="LNDJ01000113">
    <property type="protein sequence ID" value="KRU21467.1"/>
    <property type="molecule type" value="Genomic_DNA"/>
</dbReference>
<dbReference type="InterPro" id="IPR019587">
    <property type="entry name" value="Polyketide_cyclase/dehydratase"/>
</dbReference>
<dbReference type="Gene3D" id="3.30.530.20">
    <property type="match status" value="1"/>
</dbReference>
<comment type="caution">
    <text evidence="1">The sequence shown here is derived from an EMBL/GenBank/DDBJ whole genome shotgun (WGS) entry which is preliminary data.</text>
</comment>
<sequence length="147" mass="16589">MFKIKVERIVKKPIDEVFEALSDHASYGSFKAVGVAKLVAEGNEERNGVGVLRSIQAGPIKFWERITAFERPTHMQYQIEKAKPVEMRHDKGVIDLKDLGDGTTHVTWISEGRLIVPLPLIGRLFDRQMQKQGTIGFSSILKSIESR</sequence>
<dbReference type="STRING" id="554343.AS194_12135"/>
<reference evidence="1 2" key="1">
    <citation type="submission" date="2015-11" db="EMBL/GenBank/DDBJ databases">
        <title>Permanent draft genome of Psychrobacter piscatorii LQ58.</title>
        <authorList>
            <person name="Zhou M."/>
            <person name="Dong B."/>
            <person name="Liu Q."/>
        </authorList>
    </citation>
    <scope>NUCLEOTIDE SEQUENCE [LARGE SCALE GENOMIC DNA]</scope>
    <source>
        <strain evidence="1 2">LQ58</strain>
    </source>
</reference>
<gene>
    <name evidence="1" type="ORF">AS194_12135</name>
</gene>
<organism evidence="1 2">
    <name type="scientific">Psychrobacter piscatorii</name>
    <dbReference type="NCBI Taxonomy" id="554343"/>
    <lineage>
        <taxon>Bacteria</taxon>
        <taxon>Pseudomonadati</taxon>
        <taxon>Pseudomonadota</taxon>
        <taxon>Gammaproteobacteria</taxon>
        <taxon>Moraxellales</taxon>
        <taxon>Moraxellaceae</taxon>
        <taxon>Psychrobacter</taxon>
    </lineage>
</organism>
<dbReference type="AlphaFoldDB" id="A0A0T6DNJ0"/>
<dbReference type="InterPro" id="IPR023393">
    <property type="entry name" value="START-like_dom_sf"/>
</dbReference>
<dbReference type="CDD" id="cd07821">
    <property type="entry name" value="PYR_PYL_RCAR_like"/>
    <property type="match status" value="1"/>
</dbReference>